<evidence type="ECO:0000256" key="2">
    <source>
        <dbReference type="ARBA" id="ARBA00004418"/>
    </source>
</evidence>
<dbReference type="Proteomes" id="UP000191110">
    <property type="component" value="Unassembled WGS sequence"/>
</dbReference>
<dbReference type="SUPFAM" id="SSF48695">
    <property type="entry name" value="Multiheme cytochromes"/>
    <property type="match status" value="1"/>
</dbReference>
<dbReference type="OrthoDB" id="13290at2"/>
<comment type="subcellular location">
    <subcellularLocation>
        <location evidence="2 13">Periplasm</location>
    </subcellularLocation>
</comment>
<evidence type="ECO:0000313" key="17">
    <source>
        <dbReference type="EMBL" id="OOZ38607.1"/>
    </source>
</evidence>
<keyword evidence="10 13" id="KW-0249">Electron transport</keyword>
<organism evidence="17 18">
    <name type="scientific">Solemya pervernicosa gill symbiont</name>
    <dbReference type="NCBI Taxonomy" id="642797"/>
    <lineage>
        <taxon>Bacteria</taxon>
        <taxon>Pseudomonadati</taxon>
        <taxon>Pseudomonadota</taxon>
        <taxon>Gammaproteobacteria</taxon>
        <taxon>sulfur-oxidizing symbionts</taxon>
    </lineage>
</organism>
<evidence type="ECO:0000313" key="18">
    <source>
        <dbReference type="Proteomes" id="UP000191110"/>
    </source>
</evidence>
<protein>
    <recommendedName>
        <fullName evidence="4 13">Periplasmic nitrate reductase, electron transfer subunit</fullName>
    </recommendedName>
    <alternativeName>
        <fullName evidence="12 13">Diheme cytochrome c NapB</fullName>
    </alternativeName>
</protein>
<dbReference type="EMBL" id="MPRL01000080">
    <property type="protein sequence ID" value="OOZ38607.1"/>
    <property type="molecule type" value="Genomic_DNA"/>
</dbReference>
<feature type="chain" id="PRO_5012865794" description="Periplasmic nitrate reductase, electron transfer subunit" evidence="16">
    <location>
        <begin position="25"/>
        <end position="143"/>
    </location>
</feature>
<evidence type="ECO:0000256" key="10">
    <source>
        <dbReference type="ARBA" id="ARBA00022982"/>
    </source>
</evidence>
<feature type="binding site" description="axial binding residue" evidence="15">
    <location>
        <position position="67"/>
    </location>
    <ligand>
        <name>heme c</name>
        <dbReference type="ChEBI" id="CHEBI:61717"/>
        <label>1</label>
    </ligand>
    <ligandPart>
        <name>Fe</name>
        <dbReference type="ChEBI" id="CHEBI:18248"/>
    </ligandPart>
</feature>
<keyword evidence="6 14" id="KW-0349">Heme</keyword>
<evidence type="ECO:0000256" key="5">
    <source>
        <dbReference type="ARBA" id="ARBA00022448"/>
    </source>
</evidence>
<evidence type="ECO:0000256" key="15">
    <source>
        <dbReference type="PIRSR" id="PIRSR006105-2"/>
    </source>
</evidence>
<dbReference type="RefSeq" id="WP_078484903.1">
    <property type="nucleotide sequence ID" value="NZ_MPRL01000080.1"/>
</dbReference>
<dbReference type="GO" id="GO:0046872">
    <property type="term" value="F:metal ion binding"/>
    <property type="evidence" value="ECO:0007669"/>
    <property type="project" value="UniProtKB-KW"/>
</dbReference>
<feature type="binding site" description="axial binding residue" evidence="15">
    <location>
        <position position="125"/>
    </location>
    <ligand>
        <name>heme c</name>
        <dbReference type="ChEBI" id="CHEBI:61717"/>
        <label>2</label>
    </ligand>
    <ligandPart>
        <name>Fe</name>
        <dbReference type="ChEBI" id="CHEBI:18248"/>
    </ligandPart>
</feature>
<dbReference type="Pfam" id="PF03892">
    <property type="entry name" value="NapB"/>
    <property type="match status" value="1"/>
</dbReference>
<sequence length="143" mass="16007">MKKIVLTAVLGMFAVMAIPFSASADVTSLRGDLELDADSKAYEKRKQVTQKGGFERSFKLQPPMIPHKVDKDKITLKTNTCMRCHSAANYKKEKAPMTGESHFLDRDGNKLKKVSARRYFCNQCHAPQQSADPLVENQFVGAK</sequence>
<feature type="binding site" description="covalent" evidence="14">
    <location>
        <position position="124"/>
    </location>
    <ligand>
        <name>heme c</name>
        <dbReference type="ChEBI" id="CHEBI:61717"/>
        <label>2</label>
    </ligand>
</feature>
<accession>A0A1T2L0G7</accession>
<feature type="binding site" description="covalent" evidence="14">
    <location>
        <position position="121"/>
    </location>
    <ligand>
        <name>heme c</name>
        <dbReference type="ChEBI" id="CHEBI:61717"/>
        <label>2</label>
    </ligand>
</feature>
<evidence type="ECO:0000256" key="3">
    <source>
        <dbReference type="ARBA" id="ARBA00007368"/>
    </source>
</evidence>
<reference evidence="17 18" key="1">
    <citation type="submission" date="2016-11" db="EMBL/GenBank/DDBJ databases">
        <title>Mixed transmission modes and dynamic genome evolution in an obligate animal-bacterial symbiosis.</title>
        <authorList>
            <person name="Russell S.L."/>
            <person name="Corbett-Detig R.B."/>
            <person name="Cavanaugh C.M."/>
        </authorList>
    </citation>
    <scope>NUCLEOTIDE SEQUENCE [LARGE SCALE GENOMIC DNA]</scope>
    <source>
        <strain evidence="17">Sveles-Q1</strain>
    </source>
</reference>
<evidence type="ECO:0000256" key="11">
    <source>
        <dbReference type="ARBA" id="ARBA00023004"/>
    </source>
</evidence>
<gene>
    <name evidence="17" type="ORF">BOW53_14980</name>
</gene>
<feature type="binding site" description="axial binding residue" evidence="15">
    <location>
        <position position="85"/>
    </location>
    <ligand>
        <name>heme c</name>
        <dbReference type="ChEBI" id="CHEBI:61717"/>
        <label>1</label>
    </ligand>
    <ligandPart>
        <name>Fe</name>
        <dbReference type="ChEBI" id="CHEBI:18248"/>
    </ligandPart>
</feature>
<keyword evidence="8 16" id="KW-0732">Signal</keyword>
<feature type="binding site" description="covalent" evidence="14">
    <location>
        <position position="84"/>
    </location>
    <ligand>
        <name>heme c</name>
        <dbReference type="ChEBI" id="CHEBI:61717"/>
        <label>1</label>
    </ligand>
</feature>
<dbReference type="InterPro" id="IPR036280">
    <property type="entry name" value="Multihaem_cyt_sf"/>
</dbReference>
<comment type="PTM">
    <text evidence="14">Binds 2 heme C groups per subunit.</text>
</comment>
<comment type="similarity">
    <text evidence="3 13">Belongs to the NapB family.</text>
</comment>
<evidence type="ECO:0000256" key="8">
    <source>
        <dbReference type="ARBA" id="ARBA00022729"/>
    </source>
</evidence>
<comment type="caution">
    <text evidence="17">The sequence shown here is derived from an EMBL/GenBank/DDBJ whole genome shotgun (WGS) entry which is preliminary data.</text>
</comment>
<dbReference type="FunFam" id="1.10.1130.10:FF:000001">
    <property type="entry name" value="Periplasmic nitrate reductase, electron transfer subunit"/>
    <property type="match status" value="1"/>
</dbReference>
<dbReference type="InterPro" id="IPR005591">
    <property type="entry name" value="NapB"/>
</dbReference>
<evidence type="ECO:0000256" key="9">
    <source>
        <dbReference type="ARBA" id="ARBA00022764"/>
    </source>
</evidence>
<evidence type="ECO:0000256" key="4">
    <source>
        <dbReference type="ARBA" id="ARBA00013773"/>
    </source>
</evidence>
<feature type="binding site" description="covalent" evidence="14">
    <location>
        <position position="81"/>
    </location>
    <ligand>
        <name>heme c</name>
        <dbReference type="ChEBI" id="CHEBI:61717"/>
        <label>1</label>
    </ligand>
</feature>
<dbReference type="PANTHER" id="PTHR38604">
    <property type="entry name" value="PERIPLASMIC NITRATE REDUCTASE, ELECTRON TRANSFER SUBUNIT"/>
    <property type="match status" value="1"/>
</dbReference>
<comment type="function">
    <text evidence="1">Electron transfer subunit of the periplasmic nitrate reductase complex NapAB. Receives electrons from the membrane-anchored tetraheme c-type NapC protein and transfers these to NapA subunit, thus allowing electron flow between membrane and periplasm. Essential for periplasmic nitrate reduction with nitrate as the terminal electron acceptor.</text>
</comment>
<dbReference type="PANTHER" id="PTHR38604:SF1">
    <property type="entry name" value="PERIPLASMIC NITRATE REDUCTASE, ELECTRON TRANSFER SUBUNIT"/>
    <property type="match status" value="1"/>
</dbReference>
<keyword evidence="7 15" id="KW-0479">Metal-binding</keyword>
<comment type="subunit">
    <text evidence="13">Component of the periplasmic nitrate reductase NapAB complex composed of NapA and NapB.</text>
</comment>
<evidence type="ECO:0000256" key="16">
    <source>
        <dbReference type="SAM" id="SignalP"/>
    </source>
</evidence>
<dbReference type="PIRSF" id="PIRSF006105">
    <property type="entry name" value="NapB"/>
    <property type="match status" value="1"/>
</dbReference>
<feature type="binding site" description="axial binding residue" evidence="15">
    <location>
        <position position="102"/>
    </location>
    <ligand>
        <name>heme c</name>
        <dbReference type="ChEBI" id="CHEBI:61717"/>
        <label>2</label>
    </ligand>
    <ligandPart>
        <name>Fe</name>
        <dbReference type="ChEBI" id="CHEBI:18248"/>
    </ligandPart>
</feature>
<dbReference type="Gene3D" id="1.10.1130.10">
    <property type="entry name" value="Flavocytochrome C3, Chain A"/>
    <property type="match status" value="1"/>
</dbReference>
<evidence type="ECO:0000256" key="14">
    <source>
        <dbReference type="PIRSR" id="PIRSR006105-1"/>
    </source>
</evidence>
<dbReference type="GO" id="GO:0042597">
    <property type="term" value="C:periplasmic space"/>
    <property type="evidence" value="ECO:0007669"/>
    <property type="project" value="UniProtKB-SubCell"/>
</dbReference>
<evidence type="ECO:0000256" key="6">
    <source>
        <dbReference type="ARBA" id="ARBA00022617"/>
    </source>
</evidence>
<evidence type="ECO:0000256" key="12">
    <source>
        <dbReference type="ARBA" id="ARBA00031832"/>
    </source>
</evidence>
<keyword evidence="18" id="KW-1185">Reference proteome</keyword>
<dbReference type="GO" id="GO:0009061">
    <property type="term" value="P:anaerobic respiration"/>
    <property type="evidence" value="ECO:0007669"/>
    <property type="project" value="InterPro"/>
</dbReference>
<keyword evidence="11 15" id="KW-0408">Iron</keyword>
<dbReference type="AlphaFoldDB" id="A0A1T2L0G7"/>
<keyword evidence="9 13" id="KW-0574">Periplasm</keyword>
<feature type="signal peptide" evidence="16">
    <location>
        <begin position="1"/>
        <end position="24"/>
    </location>
</feature>
<evidence type="ECO:0000256" key="1">
    <source>
        <dbReference type="ARBA" id="ARBA00002599"/>
    </source>
</evidence>
<evidence type="ECO:0000256" key="7">
    <source>
        <dbReference type="ARBA" id="ARBA00022723"/>
    </source>
</evidence>
<evidence type="ECO:0000256" key="13">
    <source>
        <dbReference type="PIRNR" id="PIRNR006105"/>
    </source>
</evidence>
<name>A0A1T2L0G7_9GAMM</name>
<keyword evidence="5 13" id="KW-0813">Transport</keyword>
<proteinExistence type="inferred from homology"/>